<reference evidence="2 3" key="1">
    <citation type="submission" date="2024-10" db="EMBL/GenBank/DDBJ databases">
        <authorList>
            <person name="Kim D."/>
        </authorList>
    </citation>
    <scope>NUCLEOTIDE SEQUENCE [LARGE SCALE GENOMIC DNA]</scope>
    <source>
        <strain evidence="2">Taebaek</strain>
    </source>
</reference>
<evidence type="ECO:0000313" key="2">
    <source>
        <dbReference type="EMBL" id="KAL3068175.1"/>
    </source>
</evidence>
<protein>
    <submittedName>
        <fullName evidence="2">Uncharacterized protein</fullName>
    </submittedName>
</protein>
<keyword evidence="3" id="KW-1185">Reference proteome</keyword>
<organism evidence="2 3">
    <name type="scientific">Heterodera schachtii</name>
    <name type="common">Sugarbeet cyst nematode worm</name>
    <name type="synonym">Tylenchus schachtii</name>
    <dbReference type="NCBI Taxonomy" id="97005"/>
    <lineage>
        <taxon>Eukaryota</taxon>
        <taxon>Metazoa</taxon>
        <taxon>Ecdysozoa</taxon>
        <taxon>Nematoda</taxon>
        <taxon>Chromadorea</taxon>
        <taxon>Rhabditida</taxon>
        <taxon>Tylenchina</taxon>
        <taxon>Tylenchomorpha</taxon>
        <taxon>Tylenchoidea</taxon>
        <taxon>Heteroderidae</taxon>
        <taxon>Heteroderinae</taxon>
        <taxon>Heterodera</taxon>
    </lineage>
</organism>
<dbReference type="AlphaFoldDB" id="A0ABD2HU35"/>
<proteinExistence type="predicted"/>
<evidence type="ECO:0000256" key="1">
    <source>
        <dbReference type="SAM" id="MobiDB-lite"/>
    </source>
</evidence>
<feature type="region of interest" description="Disordered" evidence="1">
    <location>
        <begin position="1"/>
        <end position="52"/>
    </location>
</feature>
<dbReference type="EMBL" id="JBICCN010000452">
    <property type="protein sequence ID" value="KAL3068175.1"/>
    <property type="molecule type" value="Genomic_DNA"/>
</dbReference>
<accession>A0ABD2HU35</accession>
<name>A0ABD2HU35_HETSC</name>
<comment type="caution">
    <text evidence="2">The sequence shown here is derived from an EMBL/GenBank/DDBJ whole genome shotgun (WGS) entry which is preliminary data.</text>
</comment>
<evidence type="ECO:0000313" key="3">
    <source>
        <dbReference type="Proteomes" id="UP001620645"/>
    </source>
</evidence>
<sequence>MQQQNAQQRTTTGTTPPPTNLTEVPMLSNEQQMTPSSSGTSSVTDETVGQQGQMPWHQMPEAQFGQVPTENWHQIDAQQTLYNTYPTDQNWEQSLPMDWWRQKYAQQFVAAEQIYCPSDPPNWQQSHELLHQFAQQGMGGFDQFDQNDFQMQMDKAMQRQTEQPIGAFAPQFAGISVEELQQMLNAQQQHMGEGEGSQNYYHYQADHQQNDDAQLMQTLPVGEQWHSPEGQNDAMPLLEQWQQAITQHMGGGGDQQFYQTDLGEASQMPTVGEGWHQMGGKWHGQMQVNAATAPHLQLDNDYQHQQDQLHSKEALNNVVIRQKSAVFFDNPFVPSPQRPSPDTAAALQSVRKQRPPLPPNSLPKKTNRSSHQQQFVAAPSDFSDKGKARKRLSTFEPGQSSAAQQMVAGVQQQKVAATTSNNTRLKTAADMQIMRIKAHLMEHVRHIVLMSLRSLQIASPDSFFDGTIQQIRNGHPLEMALGPPKIALAQKLSQMNAMEVTKGIKMHLLNDGVTKNYKIFAEIIEQTMANCVAVFGQTALTNDSVDGDDHADEVMFIKLRSVVLFFFSRLFRKLAGFLNAPFVEEMAFCRNFACLILSKENTSDSLQLLIIHYVIIAFGRFGVSQSLLTILYNIILQTSEEFKEIAEPNITRRFLTFLMKLFANMLHFLPQNAKASLADHKVLAHGWDWIFHFLTTAGQQLAQLDHYLAESAKQSENDSKTDTEQSAKRGFWHKNCINFAPGSGTKQQN</sequence>
<feature type="compositionally biased region" description="Polar residues" evidence="1">
    <location>
        <begin position="28"/>
        <end position="52"/>
    </location>
</feature>
<gene>
    <name evidence="2" type="ORF">niasHS_016421</name>
</gene>
<dbReference type="Proteomes" id="UP001620645">
    <property type="component" value="Unassembled WGS sequence"/>
</dbReference>
<feature type="region of interest" description="Disordered" evidence="1">
    <location>
        <begin position="331"/>
        <end position="389"/>
    </location>
</feature>